<keyword evidence="3" id="KW-1185">Reference proteome</keyword>
<dbReference type="RefSeq" id="XP_040669786.1">
    <property type="nucleotide sequence ID" value="XM_040808307.1"/>
</dbReference>
<feature type="transmembrane region" description="Helical" evidence="1">
    <location>
        <begin position="103"/>
        <end position="120"/>
    </location>
</feature>
<name>A0A1L9PR66_ASPVE</name>
<organism evidence="2 3">
    <name type="scientific">Aspergillus versicolor CBS 583.65</name>
    <dbReference type="NCBI Taxonomy" id="1036611"/>
    <lineage>
        <taxon>Eukaryota</taxon>
        <taxon>Fungi</taxon>
        <taxon>Dikarya</taxon>
        <taxon>Ascomycota</taxon>
        <taxon>Pezizomycotina</taxon>
        <taxon>Eurotiomycetes</taxon>
        <taxon>Eurotiomycetidae</taxon>
        <taxon>Eurotiales</taxon>
        <taxon>Aspergillaceae</taxon>
        <taxon>Aspergillus</taxon>
        <taxon>Aspergillus subgen. Nidulantes</taxon>
    </lineage>
</organism>
<dbReference type="Proteomes" id="UP000184073">
    <property type="component" value="Unassembled WGS sequence"/>
</dbReference>
<feature type="transmembrane region" description="Helical" evidence="1">
    <location>
        <begin position="74"/>
        <end position="96"/>
    </location>
</feature>
<reference evidence="3" key="1">
    <citation type="journal article" date="2017" name="Genome Biol.">
        <title>Comparative genomics reveals high biological diversity and specific adaptations in the industrially and medically important fungal genus Aspergillus.</title>
        <authorList>
            <person name="de Vries R.P."/>
            <person name="Riley R."/>
            <person name="Wiebenga A."/>
            <person name="Aguilar-Osorio G."/>
            <person name="Amillis S."/>
            <person name="Uchima C.A."/>
            <person name="Anderluh G."/>
            <person name="Asadollahi M."/>
            <person name="Askin M."/>
            <person name="Barry K."/>
            <person name="Battaglia E."/>
            <person name="Bayram O."/>
            <person name="Benocci T."/>
            <person name="Braus-Stromeyer S.A."/>
            <person name="Caldana C."/>
            <person name="Canovas D."/>
            <person name="Cerqueira G.C."/>
            <person name="Chen F."/>
            <person name="Chen W."/>
            <person name="Choi C."/>
            <person name="Clum A."/>
            <person name="Dos Santos R.A."/>
            <person name="Damasio A.R."/>
            <person name="Diallinas G."/>
            <person name="Emri T."/>
            <person name="Fekete E."/>
            <person name="Flipphi M."/>
            <person name="Freyberg S."/>
            <person name="Gallo A."/>
            <person name="Gournas C."/>
            <person name="Habgood R."/>
            <person name="Hainaut M."/>
            <person name="Harispe M.L."/>
            <person name="Henrissat B."/>
            <person name="Hilden K.S."/>
            <person name="Hope R."/>
            <person name="Hossain A."/>
            <person name="Karabika E."/>
            <person name="Karaffa L."/>
            <person name="Karanyi Z."/>
            <person name="Krasevec N."/>
            <person name="Kuo A."/>
            <person name="Kusch H."/>
            <person name="LaButti K."/>
            <person name="Lagendijk E.L."/>
            <person name="Lapidus A."/>
            <person name="Levasseur A."/>
            <person name="Lindquist E."/>
            <person name="Lipzen A."/>
            <person name="Logrieco A.F."/>
            <person name="MacCabe A."/>
            <person name="Maekelae M.R."/>
            <person name="Malavazi I."/>
            <person name="Melin P."/>
            <person name="Meyer V."/>
            <person name="Mielnichuk N."/>
            <person name="Miskei M."/>
            <person name="Molnar A.P."/>
            <person name="Mule G."/>
            <person name="Ngan C.Y."/>
            <person name="Orejas M."/>
            <person name="Orosz E."/>
            <person name="Ouedraogo J.P."/>
            <person name="Overkamp K.M."/>
            <person name="Park H.-S."/>
            <person name="Perrone G."/>
            <person name="Piumi F."/>
            <person name="Punt P.J."/>
            <person name="Ram A.F."/>
            <person name="Ramon A."/>
            <person name="Rauscher S."/>
            <person name="Record E."/>
            <person name="Riano-Pachon D.M."/>
            <person name="Robert V."/>
            <person name="Roehrig J."/>
            <person name="Ruller R."/>
            <person name="Salamov A."/>
            <person name="Salih N.S."/>
            <person name="Samson R.A."/>
            <person name="Sandor E."/>
            <person name="Sanguinetti M."/>
            <person name="Schuetze T."/>
            <person name="Sepcic K."/>
            <person name="Shelest E."/>
            <person name="Sherlock G."/>
            <person name="Sophianopoulou V."/>
            <person name="Squina F.M."/>
            <person name="Sun H."/>
            <person name="Susca A."/>
            <person name="Todd R.B."/>
            <person name="Tsang A."/>
            <person name="Unkles S.E."/>
            <person name="van de Wiele N."/>
            <person name="van Rossen-Uffink D."/>
            <person name="Oliveira J.V."/>
            <person name="Vesth T.C."/>
            <person name="Visser J."/>
            <person name="Yu J.-H."/>
            <person name="Zhou M."/>
            <person name="Andersen M.R."/>
            <person name="Archer D.B."/>
            <person name="Baker S.E."/>
            <person name="Benoit I."/>
            <person name="Brakhage A.A."/>
            <person name="Braus G.H."/>
            <person name="Fischer R."/>
            <person name="Frisvad J.C."/>
            <person name="Goldman G.H."/>
            <person name="Houbraken J."/>
            <person name="Oakley B."/>
            <person name="Pocsi I."/>
            <person name="Scazzocchio C."/>
            <person name="Seiboth B."/>
            <person name="vanKuyk P.A."/>
            <person name="Wortman J."/>
            <person name="Dyer P.S."/>
            <person name="Grigoriev I.V."/>
        </authorList>
    </citation>
    <scope>NUCLEOTIDE SEQUENCE [LARGE SCALE GENOMIC DNA]</scope>
    <source>
        <strain evidence="3">CBS 583.65</strain>
    </source>
</reference>
<keyword evidence="1" id="KW-0472">Membrane</keyword>
<dbReference type="OrthoDB" id="4433760at2759"/>
<keyword evidence="1" id="KW-0812">Transmembrane</keyword>
<evidence type="ECO:0000256" key="1">
    <source>
        <dbReference type="SAM" id="Phobius"/>
    </source>
</evidence>
<protein>
    <submittedName>
        <fullName evidence="2">Uncharacterized protein</fullName>
    </submittedName>
</protein>
<dbReference type="InterPro" id="IPR025363">
    <property type="entry name" value="DUF4267"/>
</dbReference>
<evidence type="ECO:0000313" key="2">
    <source>
        <dbReference type="EMBL" id="OJJ04024.1"/>
    </source>
</evidence>
<dbReference type="GeneID" id="63723818"/>
<proteinExistence type="predicted"/>
<gene>
    <name evidence="2" type="ORF">ASPVEDRAFT_152425</name>
</gene>
<dbReference type="AlphaFoldDB" id="A0A1L9PR66"/>
<dbReference type="VEuPathDB" id="FungiDB:ASPVEDRAFT_152425"/>
<accession>A0A1L9PR66</accession>
<evidence type="ECO:0000313" key="3">
    <source>
        <dbReference type="Proteomes" id="UP000184073"/>
    </source>
</evidence>
<dbReference type="EMBL" id="KV878131">
    <property type="protein sequence ID" value="OJJ04024.1"/>
    <property type="molecule type" value="Genomic_DNA"/>
</dbReference>
<sequence length="121" mass="12613">MALGIVADAFARFIGVALVTSGPIWLYDPVKSVPVFGLPRTSPDIATFVPSLGGRNMAAGAIVLVSSYHAPRTLTGIFLAFIATGAGWSDTAVCLAKGKGHKRHLLNIGIIYSVATMLIMA</sequence>
<keyword evidence="1" id="KW-1133">Transmembrane helix</keyword>
<dbReference type="Pfam" id="PF14087">
    <property type="entry name" value="DUF4267"/>
    <property type="match status" value="1"/>
</dbReference>
<feature type="transmembrane region" description="Helical" evidence="1">
    <location>
        <begin position="9"/>
        <end position="27"/>
    </location>
</feature>